<dbReference type="AlphaFoldDB" id="A0A150MMT5"/>
<comment type="caution">
    <text evidence="1">The sequence shown here is derived from an EMBL/GenBank/DDBJ whole genome shotgun (WGS) entry which is preliminary data.</text>
</comment>
<dbReference type="PATRIC" id="fig|153151.4.peg.1000"/>
<evidence type="ECO:0000313" key="2">
    <source>
        <dbReference type="Proteomes" id="UP000075324"/>
    </source>
</evidence>
<evidence type="ECO:0000313" key="1">
    <source>
        <dbReference type="EMBL" id="KYD25778.1"/>
    </source>
</evidence>
<dbReference type="GeneID" id="94899379"/>
<dbReference type="RefSeq" id="WP_015864515.1">
    <property type="nucleotide sequence ID" value="NZ_CP070511.1"/>
</dbReference>
<reference evidence="1 2" key="1">
    <citation type="submission" date="2016-01" db="EMBL/GenBank/DDBJ databases">
        <title>Draft Genome Sequences of Seven Thermophilic Sporeformers Isolated from Foods.</title>
        <authorList>
            <person name="Berendsen E.M."/>
            <person name="Wells-Bennik M.H."/>
            <person name="Krawcyk A.O."/>
            <person name="De Jong A."/>
            <person name="Holsappel S."/>
            <person name="Eijlander R.T."/>
            <person name="Kuipers O.P."/>
        </authorList>
    </citation>
    <scope>NUCLEOTIDE SEQUENCE [LARGE SCALE GENOMIC DNA]</scope>
    <source>
        <strain evidence="1 2">B4110</strain>
    </source>
</reference>
<dbReference type="Proteomes" id="UP000075324">
    <property type="component" value="Unassembled WGS sequence"/>
</dbReference>
<sequence length="88" mass="10337">MNLYQQLIQQKIKTITPEELVSYSHDYDIPLTVEQAKKILHIARTNKINVFDPQERKKWVKELAKITSPQTAKKANELFLKFINKKGI</sequence>
<evidence type="ECO:0008006" key="3">
    <source>
        <dbReference type="Google" id="ProtNLM"/>
    </source>
</evidence>
<protein>
    <recommendedName>
        <fullName evidence="3">tRNA methyltransferase</fullName>
    </recommendedName>
</protein>
<dbReference type="InterPro" id="IPR020277">
    <property type="entry name" value="DUF2624"/>
</dbReference>
<accession>A0A150MMT5</accession>
<gene>
    <name evidence="1" type="ORF">B4110_2599</name>
</gene>
<proteinExistence type="predicted"/>
<organism evidence="1 2">
    <name type="scientific">Parageobacillus toebii</name>
    <dbReference type="NCBI Taxonomy" id="153151"/>
    <lineage>
        <taxon>Bacteria</taxon>
        <taxon>Bacillati</taxon>
        <taxon>Bacillota</taxon>
        <taxon>Bacilli</taxon>
        <taxon>Bacillales</taxon>
        <taxon>Anoxybacillaceae</taxon>
        <taxon>Parageobacillus</taxon>
    </lineage>
</organism>
<dbReference type="EMBL" id="LQYW01000132">
    <property type="protein sequence ID" value="KYD25778.1"/>
    <property type="molecule type" value="Genomic_DNA"/>
</dbReference>
<dbReference type="Pfam" id="PF11116">
    <property type="entry name" value="DUF2624"/>
    <property type="match status" value="1"/>
</dbReference>
<name>A0A150MMT5_9BACL</name>